<dbReference type="AlphaFoldDB" id="A0AA88U718"/>
<protein>
    <recommendedName>
        <fullName evidence="2">Retrotransposon Copia-like N-terminal domain-containing protein</fullName>
    </recommendedName>
</protein>
<evidence type="ECO:0000313" key="4">
    <source>
        <dbReference type="Proteomes" id="UP001187471"/>
    </source>
</evidence>
<dbReference type="PANTHER" id="PTHR47481:SF43">
    <property type="entry name" value="RETROTRANSPOSON COPIA-LIKE N-TERMINAL DOMAIN-CONTAINING PROTEIN"/>
    <property type="match status" value="1"/>
</dbReference>
<evidence type="ECO:0000313" key="3">
    <source>
        <dbReference type="EMBL" id="KAK2973619.1"/>
    </source>
</evidence>
<dbReference type="SUPFAM" id="SSF64484">
    <property type="entry name" value="beta and beta-prime subunits of DNA dependent RNA-polymerase"/>
    <property type="match status" value="1"/>
</dbReference>
<evidence type="ECO:0000259" key="2">
    <source>
        <dbReference type="Pfam" id="PF14244"/>
    </source>
</evidence>
<feature type="region of interest" description="Disordered" evidence="1">
    <location>
        <begin position="304"/>
        <end position="331"/>
    </location>
</feature>
<comment type="caution">
    <text evidence="3">The sequence shown here is derived from an EMBL/GenBank/DDBJ whole genome shotgun (WGS) entry which is preliminary data.</text>
</comment>
<accession>A0AA88U718</accession>
<feature type="domain" description="Retrotransposon Copia-like N-terminal" evidence="2">
    <location>
        <begin position="145"/>
        <end position="189"/>
    </location>
</feature>
<evidence type="ECO:0000256" key="1">
    <source>
        <dbReference type="SAM" id="MobiDB-lite"/>
    </source>
</evidence>
<gene>
    <name evidence="3" type="ORF">RJ640_022267</name>
</gene>
<dbReference type="Proteomes" id="UP001187471">
    <property type="component" value="Unassembled WGS sequence"/>
</dbReference>
<keyword evidence="4" id="KW-1185">Reference proteome</keyword>
<proteinExistence type="predicted"/>
<sequence length="360" mass="40407">MSFFEEYGLISHQINSYNDFIKRGIQNLFDSIGEISVEPGFDRSKKGENEWRYCSVKFGKVTLDCLSGRDFGLAISSRLMAVELMFVDALVKANGYLRISDYIEEPDYIEEQPTYTSLVPDRSFLAMVTVASSPSSTSCGTNSHPNNGNHFPSIKLTRTNYLYWRTQLMPFLHDHSLFGYVDGSIPSPPTEFPLEEGQTQPKPNPEFKLWQEKDQILMSLLISSLTDEVSPLLVDASTSREIWDSLSTALLSVSLYSAVYSWNDVDPRHLENRNGFGHSSDVQGEIISEFVVRVTLDVKCKSSQRDDDEVSQNTAEVPPQSEVPSASSLAQREVDPATWEFFIADEGSVLMVMAVGAWTE</sequence>
<dbReference type="Pfam" id="PF14244">
    <property type="entry name" value="Retrotran_gag_3"/>
    <property type="match status" value="1"/>
</dbReference>
<dbReference type="EMBL" id="JAVXUO010002394">
    <property type="protein sequence ID" value="KAK2973619.1"/>
    <property type="molecule type" value="Genomic_DNA"/>
</dbReference>
<name>A0AA88U718_9ASTE</name>
<dbReference type="PANTHER" id="PTHR47481">
    <property type="match status" value="1"/>
</dbReference>
<dbReference type="InterPro" id="IPR029472">
    <property type="entry name" value="Copia-like_N"/>
</dbReference>
<reference evidence="3" key="1">
    <citation type="submission" date="2022-12" db="EMBL/GenBank/DDBJ databases">
        <title>Draft genome assemblies for two species of Escallonia (Escalloniales).</title>
        <authorList>
            <person name="Chanderbali A."/>
            <person name="Dervinis C."/>
            <person name="Anghel I."/>
            <person name="Soltis D."/>
            <person name="Soltis P."/>
            <person name="Zapata F."/>
        </authorList>
    </citation>
    <scope>NUCLEOTIDE SEQUENCE</scope>
    <source>
        <strain evidence="3">UCBG92.1500</strain>
        <tissue evidence="3">Leaf</tissue>
    </source>
</reference>
<dbReference type="Gene3D" id="3.90.1100.10">
    <property type="match status" value="1"/>
</dbReference>
<organism evidence="3 4">
    <name type="scientific">Escallonia rubra</name>
    <dbReference type="NCBI Taxonomy" id="112253"/>
    <lineage>
        <taxon>Eukaryota</taxon>
        <taxon>Viridiplantae</taxon>
        <taxon>Streptophyta</taxon>
        <taxon>Embryophyta</taxon>
        <taxon>Tracheophyta</taxon>
        <taxon>Spermatophyta</taxon>
        <taxon>Magnoliopsida</taxon>
        <taxon>eudicotyledons</taxon>
        <taxon>Gunneridae</taxon>
        <taxon>Pentapetalae</taxon>
        <taxon>asterids</taxon>
        <taxon>campanulids</taxon>
        <taxon>Escalloniales</taxon>
        <taxon>Escalloniaceae</taxon>
        <taxon>Escallonia</taxon>
    </lineage>
</organism>